<dbReference type="AlphaFoldDB" id="A0A6C0JQS7"/>
<accession>A0A6C0JQS7</accession>
<organism evidence="1">
    <name type="scientific">viral metagenome</name>
    <dbReference type="NCBI Taxonomy" id="1070528"/>
    <lineage>
        <taxon>unclassified sequences</taxon>
        <taxon>metagenomes</taxon>
        <taxon>organismal metagenomes</taxon>
    </lineage>
</organism>
<dbReference type="EMBL" id="MN740694">
    <property type="protein sequence ID" value="QHU08115.1"/>
    <property type="molecule type" value="Genomic_DNA"/>
</dbReference>
<evidence type="ECO:0000313" key="1">
    <source>
        <dbReference type="EMBL" id="QHU08115.1"/>
    </source>
</evidence>
<proteinExistence type="predicted"/>
<protein>
    <submittedName>
        <fullName evidence="1">Uncharacterized protein</fullName>
    </submittedName>
</protein>
<sequence length="184" mass="21668">MISLVSNELSPVNVVKLDDPDLLLPPAKIKYKGENVTDEQERENDKIHMNNYNLFCKAVRLAFDIQPGILMETLINFDLLWMPPLEEEDRVPAINFYHLINLSVSDPEPIMSVFSFLFEDRDPYYSEKYAFTKQDKINRTAFYSHIRKTYKNVQEYISRVNEFLYLGVDDNLEYIDAINNKIGW</sequence>
<name>A0A6C0JQS7_9ZZZZ</name>
<reference evidence="1" key="1">
    <citation type="journal article" date="2020" name="Nature">
        <title>Giant virus diversity and host interactions through global metagenomics.</title>
        <authorList>
            <person name="Schulz F."/>
            <person name="Roux S."/>
            <person name="Paez-Espino D."/>
            <person name="Jungbluth S."/>
            <person name="Walsh D.A."/>
            <person name="Denef V.J."/>
            <person name="McMahon K.D."/>
            <person name="Konstantinidis K.T."/>
            <person name="Eloe-Fadrosh E.A."/>
            <person name="Kyrpides N.C."/>
            <person name="Woyke T."/>
        </authorList>
    </citation>
    <scope>NUCLEOTIDE SEQUENCE</scope>
    <source>
        <strain evidence="1">GVMAG-S-1062768-28</strain>
    </source>
</reference>